<dbReference type="Proteomes" id="UP000887540">
    <property type="component" value="Unplaced"/>
</dbReference>
<protein>
    <submittedName>
        <fullName evidence="3">Uncharacterized protein</fullName>
    </submittedName>
</protein>
<sequence length="264" mass="30353">MIHFADQCFEEEPSGSTESVIEFPIHVNAEITDIENDFENAQAGEIRYHVAPGSSVPIPVYCAEPKPFDAQTALKNTVMCPVRYLSKAPPTMVTDNYCFIIDGDIVDFEEINREATDWWKDTSTATRYYCSDSLKTFHQVTMLMAQGKLKTAYRTRLSGAGMEQVPLEKVFRVSRYFSYWKTCHNFHRIISLVSPVIESGEKTYGFQKRIFVQYLWRTEKDIDREKVALEYAASMYAQKSRKRLNNRGSRNSNDFTPPVPGFLS</sequence>
<organism evidence="2 3">
    <name type="scientific">Acrobeloides nanus</name>
    <dbReference type="NCBI Taxonomy" id="290746"/>
    <lineage>
        <taxon>Eukaryota</taxon>
        <taxon>Metazoa</taxon>
        <taxon>Ecdysozoa</taxon>
        <taxon>Nematoda</taxon>
        <taxon>Chromadorea</taxon>
        <taxon>Rhabditida</taxon>
        <taxon>Tylenchina</taxon>
        <taxon>Cephalobomorpha</taxon>
        <taxon>Cephaloboidea</taxon>
        <taxon>Cephalobidae</taxon>
        <taxon>Acrobeloides</taxon>
    </lineage>
</organism>
<accession>A0A914DXR1</accession>
<feature type="compositionally biased region" description="Polar residues" evidence="1">
    <location>
        <begin position="246"/>
        <end position="255"/>
    </location>
</feature>
<dbReference type="AlphaFoldDB" id="A0A914DXR1"/>
<proteinExistence type="predicted"/>
<dbReference type="WBParaSite" id="ACRNAN_scaffold470.g23632.t1">
    <property type="protein sequence ID" value="ACRNAN_scaffold470.g23632.t1"/>
    <property type="gene ID" value="ACRNAN_scaffold470.g23632"/>
</dbReference>
<reference evidence="3" key="1">
    <citation type="submission" date="2022-11" db="UniProtKB">
        <authorList>
            <consortium name="WormBaseParasite"/>
        </authorList>
    </citation>
    <scope>IDENTIFICATION</scope>
</reference>
<evidence type="ECO:0000256" key="1">
    <source>
        <dbReference type="SAM" id="MobiDB-lite"/>
    </source>
</evidence>
<evidence type="ECO:0000313" key="2">
    <source>
        <dbReference type="Proteomes" id="UP000887540"/>
    </source>
</evidence>
<keyword evidence="2" id="KW-1185">Reference proteome</keyword>
<name>A0A914DXR1_9BILA</name>
<feature type="region of interest" description="Disordered" evidence="1">
    <location>
        <begin position="242"/>
        <end position="264"/>
    </location>
</feature>
<evidence type="ECO:0000313" key="3">
    <source>
        <dbReference type="WBParaSite" id="ACRNAN_scaffold470.g23632.t1"/>
    </source>
</evidence>